<organism evidence="1 2">
    <name type="scientific">Discina gigas</name>
    <dbReference type="NCBI Taxonomy" id="1032678"/>
    <lineage>
        <taxon>Eukaryota</taxon>
        <taxon>Fungi</taxon>
        <taxon>Dikarya</taxon>
        <taxon>Ascomycota</taxon>
        <taxon>Pezizomycotina</taxon>
        <taxon>Pezizomycetes</taxon>
        <taxon>Pezizales</taxon>
        <taxon>Discinaceae</taxon>
        <taxon>Discina</taxon>
    </lineage>
</organism>
<protein>
    <submittedName>
        <fullName evidence="1">Uncharacterized protein</fullName>
    </submittedName>
</protein>
<accession>A0ABR3GAP6</accession>
<dbReference type="Proteomes" id="UP001447188">
    <property type="component" value="Unassembled WGS sequence"/>
</dbReference>
<evidence type="ECO:0000313" key="1">
    <source>
        <dbReference type="EMBL" id="KAL0632888.1"/>
    </source>
</evidence>
<feature type="non-terminal residue" evidence="1">
    <location>
        <position position="93"/>
    </location>
</feature>
<sequence>MVVDRAWSVKFQQLIDALGNGSDTKSATPPSKRVFIKTAGNMQADWGIRYSANLASACTSVLLDSEDVKDPPTVGRTESTLSTVAGSVASATI</sequence>
<proteinExistence type="predicted"/>
<dbReference type="EMBL" id="JBBBZM010000146">
    <property type="protein sequence ID" value="KAL0632888.1"/>
    <property type="molecule type" value="Genomic_DNA"/>
</dbReference>
<name>A0ABR3GAP6_9PEZI</name>
<keyword evidence="2" id="KW-1185">Reference proteome</keyword>
<comment type="caution">
    <text evidence="1">The sequence shown here is derived from an EMBL/GenBank/DDBJ whole genome shotgun (WGS) entry which is preliminary data.</text>
</comment>
<evidence type="ECO:0000313" key="2">
    <source>
        <dbReference type="Proteomes" id="UP001447188"/>
    </source>
</evidence>
<reference evidence="1 2" key="1">
    <citation type="submission" date="2024-02" db="EMBL/GenBank/DDBJ databases">
        <title>Discinaceae phylogenomics.</title>
        <authorList>
            <person name="Dirks A.C."/>
            <person name="James T.Y."/>
        </authorList>
    </citation>
    <scope>NUCLEOTIDE SEQUENCE [LARGE SCALE GENOMIC DNA]</scope>
    <source>
        <strain evidence="1 2">ACD0624</strain>
    </source>
</reference>
<gene>
    <name evidence="1" type="ORF">Q9L58_008230</name>
</gene>